<evidence type="ECO:0008006" key="4">
    <source>
        <dbReference type="Google" id="ProtNLM"/>
    </source>
</evidence>
<evidence type="ECO:0000313" key="3">
    <source>
        <dbReference type="Proteomes" id="UP000244523"/>
    </source>
</evidence>
<accession>A0A2T6KPJ4</accession>
<name>A0A2T6KPJ4_9RHOB</name>
<evidence type="ECO:0000256" key="1">
    <source>
        <dbReference type="SAM" id="Phobius"/>
    </source>
</evidence>
<gene>
    <name evidence="2" type="ORF">C8N45_10132</name>
</gene>
<dbReference type="AlphaFoldDB" id="A0A2T6KPJ4"/>
<comment type="caution">
    <text evidence="2">The sequence shown here is derived from an EMBL/GenBank/DDBJ whole genome shotgun (WGS) entry which is preliminary data.</text>
</comment>
<evidence type="ECO:0000313" key="2">
    <source>
        <dbReference type="EMBL" id="PUB18448.1"/>
    </source>
</evidence>
<organism evidence="2 3">
    <name type="scientific">Yoonia sediminilitoris</name>
    <dbReference type="NCBI Taxonomy" id="1286148"/>
    <lineage>
        <taxon>Bacteria</taxon>
        <taxon>Pseudomonadati</taxon>
        <taxon>Pseudomonadota</taxon>
        <taxon>Alphaproteobacteria</taxon>
        <taxon>Rhodobacterales</taxon>
        <taxon>Paracoccaceae</taxon>
        <taxon>Yoonia</taxon>
    </lineage>
</organism>
<dbReference type="EMBL" id="QBUD01000001">
    <property type="protein sequence ID" value="PUB18448.1"/>
    <property type="molecule type" value="Genomic_DNA"/>
</dbReference>
<keyword evidence="1" id="KW-0472">Membrane</keyword>
<keyword evidence="3" id="KW-1185">Reference proteome</keyword>
<feature type="transmembrane region" description="Helical" evidence="1">
    <location>
        <begin position="622"/>
        <end position="646"/>
    </location>
</feature>
<protein>
    <recommendedName>
        <fullName evidence="4">Membrane-associated oxidoreductase</fullName>
    </recommendedName>
</protein>
<proteinExistence type="predicted"/>
<reference evidence="2 3" key="1">
    <citation type="submission" date="2018-04" db="EMBL/GenBank/DDBJ databases">
        <title>Genomic Encyclopedia of Archaeal and Bacterial Type Strains, Phase II (KMG-II): from individual species to whole genera.</title>
        <authorList>
            <person name="Goeker M."/>
        </authorList>
    </citation>
    <scope>NUCLEOTIDE SEQUENCE [LARGE SCALE GENOMIC DNA]</scope>
    <source>
        <strain evidence="2 3">DSM 29955</strain>
    </source>
</reference>
<sequence>MICTSLHLMTYDDLHMITHWAQVVQLRDDDLLTPAELVLINAASRGETANISQRVPNHKAPHVLIRAALLRYLILGGCKDFQTQPSGITVNGAWIGGLLDLRFTRAHGPIDFFNCHLAQRAELVQLRADGLAIVNCILVDGINASRVQVSGNVTLNGSRSDGKISLSGSEIGGHLSCVHATLRNPGRSAIKAQGMSVSSSVLLEGTVAEGMVSLLGARIDGQLVCIGSDLSNPAGHALQAQSARIQGDVLCCYANSTGEVSFLGAEIGGVLDCSHGTLRNPDGLALNAQRLVVREGFVWRRIKGLTGTVDLTSAHVGDLWDDHESWVKTDGLFLSGFIYDILHGGIDVGERLAWLKKGAISRREFYPQPYEQLAKLLRDTGHKSDARDIMVAKEKEQRRASRTRWRRERQWRRDLVAAGQLPDSDRADAFAKLSARRPVDEELARLVMLFPPDGAPSFTDALTLQLARQQFRAEQNSYILRKKLRSIGSVIADRIFGLVVGYGHRPERSFYVLITLIAIGWFLADRAWKEGDFAPTIGPVLMSPGWQALATDVRVQNPAQVWSDKYMLAPDGATVLTEGRDYETFHPLAYAVDVVVPIISLGQEASWAPSTTRGPWGWWLWWIRWLLTAFGWIVTAIGAAAVTGVIRRD</sequence>
<keyword evidence="1" id="KW-0812">Transmembrane</keyword>
<keyword evidence="1" id="KW-1133">Transmembrane helix</keyword>
<dbReference type="Proteomes" id="UP000244523">
    <property type="component" value="Unassembled WGS sequence"/>
</dbReference>